<gene>
    <name evidence="1" type="primary">ORF27988</name>
</gene>
<reference evidence="1" key="1">
    <citation type="submission" date="2014-12" db="EMBL/GenBank/DDBJ databases">
        <title>Insight into the proteome of Arion vulgaris.</title>
        <authorList>
            <person name="Aradska J."/>
            <person name="Bulat T."/>
            <person name="Smidak R."/>
            <person name="Sarate P."/>
            <person name="Gangsoo J."/>
            <person name="Sialana F."/>
            <person name="Bilban M."/>
            <person name="Lubec G."/>
        </authorList>
    </citation>
    <scope>NUCLEOTIDE SEQUENCE</scope>
    <source>
        <tissue evidence="1">Skin</tissue>
    </source>
</reference>
<dbReference type="EMBL" id="HACG01009711">
    <property type="protein sequence ID" value="CEK56576.1"/>
    <property type="molecule type" value="Transcribed_RNA"/>
</dbReference>
<dbReference type="AlphaFoldDB" id="A0A0B6YLA7"/>
<organism evidence="1">
    <name type="scientific">Arion vulgaris</name>
    <dbReference type="NCBI Taxonomy" id="1028688"/>
    <lineage>
        <taxon>Eukaryota</taxon>
        <taxon>Metazoa</taxon>
        <taxon>Spiralia</taxon>
        <taxon>Lophotrochozoa</taxon>
        <taxon>Mollusca</taxon>
        <taxon>Gastropoda</taxon>
        <taxon>Heterobranchia</taxon>
        <taxon>Euthyneura</taxon>
        <taxon>Panpulmonata</taxon>
        <taxon>Eupulmonata</taxon>
        <taxon>Stylommatophora</taxon>
        <taxon>Helicina</taxon>
        <taxon>Arionoidea</taxon>
        <taxon>Arionidae</taxon>
        <taxon>Arion</taxon>
    </lineage>
</organism>
<accession>A0A0B6YLA7</accession>
<name>A0A0B6YLA7_9EUPU</name>
<feature type="non-terminal residue" evidence="1">
    <location>
        <position position="1"/>
    </location>
</feature>
<proteinExistence type="predicted"/>
<protein>
    <submittedName>
        <fullName evidence="1">Uncharacterized protein</fullName>
    </submittedName>
</protein>
<sequence length="49" mass="5531">AVMCTTVAGCLAFNHQRSNNTCQFILTAVNDTYIYGMPEWDVWIDMSQA</sequence>
<evidence type="ECO:0000313" key="1">
    <source>
        <dbReference type="EMBL" id="CEK56576.1"/>
    </source>
</evidence>